<sequence>MSDLRNTQEYNDSHRLFVQAMLSRRSLSEEEAENIYMKICSVTERESTDFAIFVAQINKLLEELDYSLRRSRNERTGDNYISLVNVKQDKMTEIASNYTPTELNYCKELFDAIVNADNENFAISSMNAIRLGQRLKLTQKETQDILERLVQDGWIAEEEKGIYFFDTRGLAELQGYLRDQYGDAIKECAICLDIVTMGEYCELGNCPVRLHKYCADTQFRESVNPTCPRCSTTWLRSNRFGLGL</sequence>
<evidence type="ECO:0000313" key="17">
    <source>
        <dbReference type="EMBL" id="ORE22061.1"/>
    </source>
</evidence>
<dbReference type="EC" id="2.3.2.27" evidence="4 15"/>
<comment type="subunit">
    <text evidence="15">Component of the Smc5-Smc6 complex.</text>
</comment>
<evidence type="ECO:0000256" key="9">
    <source>
        <dbReference type="ARBA" id="ARBA00022771"/>
    </source>
</evidence>
<evidence type="ECO:0000256" key="6">
    <source>
        <dbReference type="ARBA" id="ARBA00022679"/>
    </source>
</evidence>
<reference evidence="17 18" key="1">
    <citation type="journal article" date="2016" name="Proc. Natl. Acad. Sci. U.S.A.">
        <title>Lipid metabolic changes in an early divergent fungus govern the establishment of a mutualistic symbiosis with endobacteria.</title>
        <authorList>
            <person name="Lastovetsky O.A."/>
            <person name="Gaspar M.L."/>
            <person name="Mondo S.J."/>
            <person name="LaButti K.M."/>
            <person name="Sandor L."/>
            <person name="Grigoriev I.V."/>
            <person name="Henry S.A."/>
            <person name="Pawlowska T.E."/>
        </authorList>
    </citation>
    <scope>NUCLEOTIDE SEQUENCE [LARGE SCALE GENOMIC DNA]</scope>
    <source>
        <strain evidence="17 18">ATCC 11559</strain>
    </source>
</reference>
<evidence type="ECO:0000256" key="10">
    <source>
        <dbReference type="ARBA" id="ARBA00022786"/>
    </source>
</evidence>
<dbReference type="InterPro" id="IPR013083">
    <property type="entry name" value="Znf_RING/FYVE/PHD"/>
</dbReference>
<dbReference type="VEuPathDB" id="FungiDB:BCV72DRAFT_9687"/>
<evidence type="ECO:0000259" key="16">
    <source>
        <dbReference type="Pfam" id="PF08746"/>
    </source>
</evidence>
<dbReference type="GO" id="GO:0000724">
    <property type="term" value="P:double-strand break repair via homologous recombination"/>
    <property type="evidence" value="ECO:0007669"/>
    <property type="project" value="TreeGrafter"/>
</dbReference>
<evidence type="ECO:0000256" key="7">
    <source>
        <dbReference type="ARBA" id="ARBA00022723"/>
    </source>
</evidence>
<dbReference type="GO" id="GO:0008270">
    <property type="term" value="F:zinc ion binding"/>
    <property type="evidence" value="ECO:0007669"/>
    <property type="project" value="UniProtKB-KW"/>
</dbReference>
<gene>
    <name evidence="17" type="ORF">BCV71DRAFT_260643</name>
</gene>
<dbReference type="GO" id="GO:0030915">
    <property type="term" value="C:Smc5-Smc6 complex"/>
    <property type="evidence" value="ECO:0007669"/>
    <property type="project" value="UniProtKB-UniRule"/>
</dbReference>
<evidence type="ECO:0000313" key="18">
    <source>
        <dbReference type="Proteomes" id="UP000242381"/>
    </source>
</evidence>
<dbReference type="FunFam" id="1.10.10.10:FF:000270">
    <property type="entry name" value="Non-structural maintenance of chromosomes element 1 homolog"/>
    <property type="match status" value="1"/>
</dbReference>
<dbReference type="InterPro" id="IPR011513">
    <property type="entry name" value="Nse1"/>
</dbReference>
<keyword evidence="7 15" id="KW-0479">Metal-binding</keyword>
<protein>
    <recommendedName>
        <fullName evidence="5 15">Non-structural maintenance of chromosomes element 1 homolog</fullName>
        <ecNumber evidence="4 15">2.3.2.27</ecNumber>
    </recommendedName>
</protein>
<keyword evidence="13 15" id="KW-0234">DNA repair</keyword>
<keyword evidence="14 15" id="KW-0539">Nucleus</keyword>
<evidence type="ECO:0000256" key="15">
    <source>
        <dbReference type="RuleBase" id="RU368018"/>
    </source>
</evidence>
<dbReference type="CDD" id="cd16493">
    <property type="entry name" value="RING-CH-C4HC3_NSE1"/>
    <property type="match status" value="1"/>
</dbReference>
<dbReference type="OMA" id="WPGDKFV"/>
<dbReference type="PANTHER" id="PTHR20973">
    <property type="entry name" value="NON-SMC ELEMENT 1-RELATED"/>
    <property type="match status" value="1"/>
</dbReference>
<comment type="similarity">
    <text evidence="3 15">Belongs to the NSE1 family.</text>
</comment>
<keyword evidence="10 15" id="KW-0833">Ubl conjugation pathway</keyword>
<dbReference type="SUPFAM" id="SSF57850">
    <property type="entry name" value="RING/U-box"/>
    <property type="match status" value="1"/>
</dbReference>
<evidence type="ECO:0000256" key="3">
    <source>
        <dbReference type="ARBA" id="ARBA00010258"/>
    </source>
</evidence>
<dbReference type="Proteomes" id="UP000242381">
    <property type="component" value="Unassembled WGS sequence"/>
</dbReference>
<dbReference type="Pfam" id="PF08746">
    <property type="entry name" value="zf-RING-like"/>
    <property type="match status" value="1"/>
</dbReference>
<comment type="function">
    <text evidence="15">Acts in a DNA repair pathway for removal of UV-induced DNA damage that is distinct from classical nucleotide excision repair and in repair of ionizing radiation damage. Functions in homologous recombination repair of DNA double strand breaks and in recovery of stalled replication forks.</text>
</comment>
<keyword evidence="8 15" id="KW-0227">DNA damage</keyword>
<feature type="domain" description="Non-structural maintenance of chromosomes element 1 RING C4HC3-type" evidence="16">
    <location>
        <begin position="188"/>
        <end position="230"/>
    </location>
</feature>
<evidence type="ECO:0000256" key="5">
    <source>
        <dbReference type="ARBA" id="ARBA00019422"/>
    </source>
</evidence>
<keyword evidence="6 15" id="KW-0808">Transferase</keyword>
<evidence type="ECO:0000256" key="1">
    <source>
        <dbReference type="ARBA" id="ARBA00000900"/>
    </source>
</evidence>
<evidence type="ECO:0000256" key="12">
    <source>
        <dbReference type="ARBA" id="ARBA00023172"/>
    </source>
</evidence>
<organism evidence="17 18">
    <name type="scientific">Rhizopus microsporus</name>
    <dbReference type="NCBI Taxonomy" id="58291"/>
    <lineage>
        <taxon>Eukaryota</taxon>
        <taxon>Fungi</taxon>
        <taxon>Fungi incertae sedis</taxon>
        <taxon>Mucoromycota</taxon>
        <taxon>Mucoromycotina</taxon>
        <taxon>Mucoromycetes</taxon>
        <taxon>Mucorales</taxon>
        <taxon>Mucorineae</taxon>
        <taxon>Rhizopodaceae</taxon>
        <taxon>Rhizopus</taxon>
    </lineage>
</organism>
<dbReference type="Gene3D" id="3.30.40.10">
    <property type="entry name" value="Zinc/RING finger domain, C3HC4 (zinc finger)"/>
    <property type="match status" value="1"/>
</dbReference>
<dbReference type="EMBL" id="KV921271">
    <property type="protein sequence ID" value="ORE22061.1"/>
    <property type="molecule type" value="Genomic_DNA"/>
</dbReference>
<dbReference type="AlphaFoldDB" id="A0A0A1N6T1"/>
<keyword evidence="11 15" id="KW-0862">Zinc</keyword>
<keyword evidence="12 15" id="KW-0233">DNA recombination</keyword>
<dbReference type="Gene3D" id="1.10.10.10">
    <property type="entry name" value="Winged helix-like DNA-binding domain superfamily/Winged helix DNA-binding domain"/>
    <property type="match status" value="1"/>
</dbReference>
<dbReference type="Gene3D" id="3.90.1150.220">
    <property type="match status" value="1"/>
</dbReference>
<accession>A0A0A1N6T1</accession>
<keyword evidence="9 15" id="KW-0863">Zinc-finger</keyword>
<evidence type="ECO:0000256" key="14">
    <source>
        <dbReference type="ARBA" id="ARBA00023242"/>
    </source>
</evidence>
<dbReference type="PANTHER" id="PTHR20973:SF0">
    <property type="entry name" value="NON-STRUCTURAL MAINTENANCE OF CHROMOSOMES ELEMENT 1 HOMOLOG"/>
    <property type="match status" value="1"/>
</dbReference>
<evidence type="ECO:0000256" key="13">
    <source>
        <dbReference type="ARBA" id="ARBA00023204"/>
    </source>
</evidence>
<dbReference type="Pfam" id="PF07574">
    <property type="entry name" value="SMC_Nse1"/>
    <property type="match status" value="1"/>
</dbReference>
<evidence type="ECO:0000256" key="4">
    <source>
        <dbReference type="ARBA" id="ARBA00012483"/>
    </source>
</evidence>
<name>A0A0A1N6T1_RHIZD</name>
<comment type="catalytic activity">
    <reaction evidence="1 15">
        <text>S-ubiquitinyl-[E2 ubiquitin-conjugating enzyme]-L-cysteine + [acceptor protein]-L-lysine = [E2 ubiquitin-conjugating enzyme]-L-cysteine + N(6)-ubiquitinyl-[acceptor protein]-L-lysine.</text>
        <dbReference type="EC" id="2.3.2.27"/>
    </reaction>
</comment>
<evidence type="ECO:0000256" key="2">
    <source>
        <dbReference type="ARBA" id="ARBA00004123"/>
    </source>
</evidence>
<evidence type="ECO:0000256" key="8">
    <source>
        <dbReference type="ARBA" id="ARBA00022763"/>
    </source>
</evidence>
<dbReference type="InterPro" id="IPR036388">
    <property type="entry name" value="WH-like_DNA-bd_sf"/>
</dbReference>
<evidence type="ECO:0000256" key="11">
    <source>
        <dbReference type="ARBA" id="ARBA00022833"/>
    </source>
</evidence>
<dbReference type="GO" id="GO:0005634">
    <property type="term" value="C:nucleus"/>
    <property type="evidence" value="ECO:0007669"/>
    <property type="project" value="UniProtKB-SubCell"/>
</dbReference>
<dbReference type="GO" id="GO:0061630">
    <property type="term" value="F:ubiquitin protein ligase activity"/>
    <property type="evidence" value="ECO:0007669"/>
    <property type="project" value="UniProtKB-EC"/>
</dbReference>
<dbReference type="InterPro" id="IPR014857">
    <property type="entry name" value="Nse1_RING_C4HC3-type"/>
</dbReference>
<comment type="subcellular location">
    <subcellularLocation>
        <location evidence="2 15">Nucleus</location>
    </subcellularLocation>
</comment>
<proteinExistence type="inferred from homology"/>